<dbReference type="EMBL" id="CP029551">
    <property type="protein sequence ID" value="AWN37188.1"/>
    <property type="molecule type" value="Genomic_DNA"/>
</dbReference>
<keyword evidence="3" id="KW-1185">Reference proteome</keyword>
<sequence>MQSRSRRVATAVSITGRASVKDGDTPVIRDARIRQHGIDTPENARICQNKAGRDYRCGQVAALAFADHIGEATVTCEPRDTDPFGRTVAVCQKGAEDSNAGMVSQAHAIAYRRYSTDYVSQK</sequence>
<evidence type="ECO:0000259" key="1">
    <source>
        <dbReference type="Pfam" id="PF00565"/>
    </source>
</evidence>
<proteinExistence type="predicted"/>
<dbReference type="SUPFAM" id="SSF50199">
    <property type="entry name" value="Staphylococcal nuclease"/>
    <property type="match status" value="1"/>
</dbReference>
<dbReference type="AlphaFoldDB" id="A0A2U8VUV9"/>
<evidence type="ECO:0000313" key="2">
    <source>
        <dbReference type="EMBL" id="AWN37188.1"/>
    </source>
</evidence>
<feature type="domain" description="TNase-like" evidence="1">
    <location>
        <begin position="32"/>
        <end position="116"/>
    </location>
</feature>
<protein>
    <recommendedName>
        <fullName evidence="1">TNase-like domain-containing protein</fullName>
    </recommendedName>
</protein>
<dbReference type="Gene3D" id="2.40.50.90">
    <property type="match status" value="1"/>
</dbReference>
<reference evidence="2 3" key="1">
    <citation type="submission" date="2018-05" db="EMBL/GenBank/DDBJ databases">
        <title>Complete Genome Sequence of Methylobacterium sp. 17Sr1-43.</title>
        <authorList>
            <person name="Srinivasan S."/>
        </authorList>
    </citation>
    <scope>NUCLEOTIDE SEQUENCE [LARGE SCALE GENOMIC DNA]</scope>
    <source>
        <strain evidence="2 3">17Sr1-43</strain>
    </source>
</reference>
<gene>
    <name evidence="2" type="ORF">DK427_16810</name>
</gene>
<name>A0A2U8VUV9_9HYPH</name>
<dbReference type="InterPro" id="IPR016071">
    <property type="entry name" value="Staphylococal_nuclease_OB-fold"/>
</dbReference>
<dbReference type="Proteomes" id="UP000246058">
    <property type="component" value="Chromosome"/>
</dbReference>
<organism evidence="2 3">
    <name type="scientific">Methylobacterium radiodurans</name>
    <dbReference type="NCBI Taxonomy" id="2202828"/>
    <lineage>
        <taxon>Bacteria</taxon>
        <taxon>Pseudomonadati</taxon>
        <taxon>Pseudomonadota</taxon>
        <taxon>Alphaproteobacteria</taxon>
        <taxon>Hyphomicrobiales</taxon>
        <taxon>Methylobacteriaceae</taxon>
        <taxon>Methylobacterium</taxon>
    </lineage>
</organism>
<evidence type="ECO:0000313" key="3">
    <source>
        <dbReference type="Proteomes" id="UP000246058"/>
    </source>
</evidence>
<accession>A0A2U8VUV9</accession>
<dbReference type="Pfam" id="PF00565">
    <property type="entry name" value="SNase"/>
    <property type="match status" value="1"/>
</dbReference>
<dbReference type="KEGG" id="meti:DK427_16810"/>
<dbReference type="OrthoDB" id="9805504at2"/>
<dbReference type="InterPro" id="IPR035437">
    <property type="entry name" value="SNase_OB-fold_sf"/>
</dbReference>